<dbReference type="SUPFAM" id="SSF89942">
    <property type="entry name" value="eEF1-gamma domain"/>
    <property type="match status" value="1"/>
</dbReference>
<dbReference type="Proteomes" id="UP000001514">
    <property type="component" value="Unassembled WGS sequence"/>
</dbReference>
<evidence type="ECO:0000256" key="6">
    <source>
        <dbReference type="SAM" id="MobiDB-lite"/>
    </source>
</evidence>
<dbReference type="InterPro" id="IPR001662">
    <property type="entry name" value="EF1B_G_C"/>
</dbReference>
<dbReference type="SFLD" id="SFLDG00358">
    <property type="entry name" value="Main_(cytGST)"/>
    <property type="match status" value="1"/>
</dbReference>
<dbReference type="FunCoup" id="D8RPJ6">
    <property type="interactions" value="4281"/>
</dbReference>
<dbReference type="InterPro" id="IPR036433">
    <property type="entry name" value="EF1B_G_C_sf"/>
</dbReference>
<evidence type="ECO:0000259" key="8">
    <source>
        <dbReference type="PROSITE" id="PS50404"/>
    </source>
</evidence>
<comment type="subunit">
    <text evidence="2">EF-1 is composed of four subunits: alpha, beta, delta, and gamma.</text>
</comment>
<dbReference type="HOGENOM" id="CLU_011226_3_0_1"/>
<dbReference type="PROSITE" id="PS50040">
    <property type="entry name" value="EF1G_C"/>
    <property type="match status" value="1"/>
</dbReference>
<feature type="domain" description="GST N-terminal" evidence="8">
    <location>
        <begin position="1"/>
        <end position="72"/>
    </location>
</feature>
<proteinExistence type="predicted"/>
<dbReference type="GO" id="GO:0004364">
    <property type="term" value="F:glutathione transferase activity"/>
    <property type="evidence" value="ECO:0007669"/>
    <property type="project" value="InterPro"/>
</dbReference>
<evidence type="ECO:0000256" key="3">
    <source>
        <dbReference type="ARBA" id="ARBA00022768"/>
    </source>
</evidence>
<dbReference type="CDD" id="cd03044">
    <property type="entry name" value="GST_N_EF1Bgamma"/>
    <property type="match status" value="1"/>
</dbReference>
<dbReference type="FunFam" id="3.40.30.10:FF:000148">
    <property type="entry name" value="Elongation factor 1B gamma"/>
    <property type="match status" value="1"/>
</dbReference>
<evidence type="ECO:0000259" key="7">
    <source>
        <dbReference type="PROSITE" id="PS50040"/>
    </source>
</evidence>
<protein>
    <submittedName>
        <fullName evidence="10">Uncharacterized protein</fullName>
    </submittedName>
</protein>
<dbReference type="GO" id="GO:0003746">
    <property type="term" value="F:translation elongation factor activity"/>
    <property type="evidence" value="ECO:0007669"/>
    <property type="project" value="UniProtKB-UniRule"/>
</dbReference>
<accession>D8RPJ6</accession>
<dbReference type="SFLD" id="SFLDS00019">
    <property type="entry name" value="Glutathione_Transferase_(cytos"/>
    <property type="match status" value="1"/>
</dbReference>
<feature type="region of interest" description="Disordered" evidence="6">
    <location>
        <begin position="202"/>
        <end position="264"/>
    </location>
</feature>
<dbReference type="EMBL" id="GL377585">
    <property type="protein sequence ID" value="EFJ26267.1"/>
    <property type="molecule type" value="Genomic_DNA"/>
</dbReference>
<dbReference type="InterPro" id="IPR004046">
    <property type="entry name" value="GST_C"/>
</dbReference>
<dbReference type="InterPro" id="IPR040079">
    <property type="entry name" value="Glutathione_S-Trfase"/>
</dbReference>
<evidence type="ECO:0000256" key="1">
    <source>
        <dbReference type="ARBA" id="ARBA00003468"/>
    </source>
</evidence>
<organism evidence="11">
    <name type="scientific">Selaginella moellendorffii</name>
    <name type="common">Spikemoss</name>
    <dbReference type="NCBI Taxonomy" id="88036"/>
    <lineage>
        <taxon>Eukaryota</taxon>
        <taxon>Viridiplantae</taxon>
        <taxon>Streptophyta</taxon>
        <taxon>Embryophyta</taxon>
        <taxon>Tracheophyta</taxon>
        <taxon>Lycopodiopsida</taxon>
        <taxon>Selaginellales</taxon>
        <taxon>Selaginellaceae</taxon>
        <taxon>Selaginella</taxon>
    </lineage>
</organism>
<dbReference type="eggNOG" id="KOG0867">
    <property type="taxonomic scope" value="Eukaryota"/>
</dbReference>
<feature type="compositionally biased region" description="Basic and acidic residues" evidence="6">
    <location>
        <begin position="223"/>
        <end position="244"/>
    </location>
</feature>
<evidence type="ECO:0000259" key="9">
    <source>
        <dbReference type="PROSITE" id="PS50405"/>
    </source>
</evidence>
<dbReference type="InterPro" id="IPR010987">
    <property type="entry name" value="Glutathione-S-Trfase_C-like"/>
</dbReference>
<evidence type="ECO:0000256" key="4">
    <source>
        <dbReference type="ARBA" id="ARBA00022917"/>
    </source>
</evidence>
<dbReference type="CDD" id="cd03181">
    <property type="entry name" value="GST_C_EF1Bgamma_like"/>
    <property type="match status" value="1"/>
</dbReference>
<dbReference type="KEGG" id="smo:SELMODRAFT_98733"/>
<dbReference type="PROSITE" id="PS50404">
    <property type="entry name" value="GST_NTER"/>
    <property type="match status" value="1"/>
</dbReference>
<feature type="domain" description="EF-1-gamma C-terminal" evidence="7">
    <location>
        <begin position="257"/>
        <end position="418"/>
    </location>
</feature>
<evidence type="ECO:0000256" key="5">
    <source>
        <dbReference type="PROSITE-ProRule" id="PRU00519"/>
    </source>
</evidence>
<feature type="domain" description="GST C-terminal" evidence="9">
    <location>
        <begin position="75"/>
        <end position="206"/>
    </location>
</feature>
<dbReference type="eggNOG" id="KOG1627">
    <property type="taxonomic scope" value="Eukaryota"/>
</dbReference>
<dbReference type="FunFam" id="3.30.70.1010:FF:000001">
    <property type="entry name" value="Elongation factor 1-gamma 1"/>
    <property type="match status" value="1"/>
</dbReference>
<dbReference type="Gramene" id="EFJ26267">
    <property type="protein sequence ID" value="EFJ26267"/>
    <property type="gene ID" value="SELMODRAFT_98733"/>
</dbReference>
<dbReference type="PANTHER" id="PTHR44372:SF1">
    <property type="entry name" value="ELONGATION FACTOR 1-GAMMA 3"/>
    <property type="match status" value="1"/>
</dbReference>
<dbReference type="Gene3D" id="1.20.1050.10">
    <property type="match status" value="1"/>
</dbReference>
<feature type="non-terminal residue" evidence="10">
    <location>
        <position position="1"/>
    </location>
</feature>
<dbReference type="Pfam" id="PF02798">
    <property type="entry name" value="GST_N"/>
    <property type="match status" value="1"/>
</dbReference>
<dbReference type="Gene3D" id="3.30.70.1010">
    <property type="entry name" value="Translation elongation factor EF1B, gamma chain, conserved domain"/>
    <property type="match status" value="1"/>
</dbReference>
<dbReference type="InterPro" id="IPR004045">
    <property type="entry name" value="Glutathione_S-Trfase_N"/>
</dbReference>
<dbReference type="InterPro" id="IPR036282">
    <property type="entry name" value="Glutathione-S-Trfase_C_sf"/>
</dbReference>
<dbReference type="OMA" id="VQWATEN"/>
<comment type="function">
    <text evidence="1">Probably plays a role in anchoring the complex to other cellular components.</text>
</comment>
<dbReference type="InParanoid" id="D8RPJ6"/>
<keyword evidence="4 5" id="KW-0648">Protein biosynthesis</keyword>
<dbReference type="STRING" id="88036.D8RPJ6"/>
<sequence>NKNAHKVLIVAEIVGVKVDLVPDFEMGVSNKTPEFLKLNPLGKVPVLETPDGPISESNAIARYVANLKGKLTGSTVYQTALVDQWIDFATTEVDTSLGRWLYPRFGYLPYAPEVEEHAIEAIKRAFGALNSYLASRTYLVGHFVTLADVITICNLTWGFRSGVFSEEFMAPFPHVERYFWTVSAQPAFKKILGEIVRGSVELPPPPAKGQAPRGSQTPRPSKAKAEAPKPKPKEEAPPKPKEEAPAADEEEAPKPKAKNPLDLLPPSPMVLDDWKRLYSNTKAKDFAEVALKGFWDMYDPEGYSLWFCDYKYNDENTVPFVTMNKVSGFLQRMDFIRKYAFAKICILGDQPPYKIKGVWLFRGPEIPQQVRDECYDLELYEWTKADPTDHVHKERINAYFEEPDVIEGEKLLEAKCFK</sequence>
<dbReference type="Pfam" id="PF00647">
    <property type="entry name" value="EF1G"/>
    <property type="match status" value="1"/>
</dbReference>
<dbReference type="PANTHER" id="PTHR44372">
    <property type="entry name" value="ELONGATION FACTOR 1-GAMMA 1-RELATED"/>
    <property type="match status" value="1"/>
</dbReference>
<evidence type="ECO:0000256" key="2">
    <source>
        <dbReference type="ARBA" id="ARBA00011237"/>
    </source>
</evidence>
<keyword evidence="3 5" id="KW-0251">Elongation factor</keyword>
<dbReference type="InterPro" id="IPR044628">
    <property type="entry name" value="EF-1-gamma_plant"/>
</dbReference>
<dbReference type="SUPFAM" id="SSF52833">
    <property type="entry name" value="Thioredoxin-like"/>
    <property type="match status" value="1"/>
</dbReference>
<dbReference type="FunFam" id="1.20.1050.10:FF:000006">
    <property type="entry name" value="Elongation factor 1 gamma"/>
    <property type="match status" value="1"/>
</dbReference>
<dbReference type="SMART" id="SM01183">
    <property type="entry name" value="EF1G"/>
    <property type="match status" value="1"/>
</dbReference>
<dbReference type="SUPFAM" id="SSF47616">
    <property type="entry name" value="GST C-terminal domain-like"/>
    <property type="match status" value="1"/>
</dbReference>
<dbReference type="Gene3D" id="3.40.30.10">
    <property type="entry name" value="Glutaredoxin"/>
    <property type="match status" value="1"/>
</dbReference>
<gene>
    <name evidence="10" type="ORF">SELMODRAFT_98733</name>
</gene>
<evidence type="ECO:0000313" key="10">
    <source>
        <dbReference type="EMBL" id="EFJ26267.1"/>
    </source>
</evidence>
<dbReference type="OrthoDB" id="249703at2759"/>
<reference evidence="10 11" key="1">
    <citation type="journal article" date="2011" name="Science">
        <title>The Selaginella genome identifies genetic changes associated with the evolution of vascular plants.</title>
        <authorList>
            <person name="Banks J.A."/>
            <person name="Nishiyama T."/>
            <person name="Hasebe M."/>
            <person name="Bowman J.L."/>
            <person name="Gribskov M."/>
            <person name="dePamphilis C."/>
            <person name="Albert V.A."/>
            <person name="Aono N."/>
            <person name="Aoyama T."/>
            <person name="Ambrose B.A."/>
            <person name="Ashton N.W."/>
            <person name="Axtell M.J."/>
            <person name="Barker E."/>
            <person name="Barker M.S."/>
            <person name="Bennetzen J.L."/>
            <person name="Bonawitz N.D."/>
            <person name="Chapple C."/>
            <person name="Cheng C."/>
            <person name="Correa L.G."/>
            <person name="Dacre M."/>
            <person name="DeBarry J."/>
            <person name="Dreyer I."/>
            <person name="Elias M."/>
            <person name="Engstrom E.M."/>
            <person name="Estelle M."/>
            <person name="Feng L."/>
            <person name="Finet C."/>
            <person name="Floyd S.K."/>
            <person name="Frommer W.B."/>
            <person name="Fujita T."/>
            <person name="Gramzow L."/>
            <person name="Gutensohn M."/>
            <person name="Harholt J."/>
            <person name="Hattori M."/>
            <person name="Heyl A."/>
            <person name="Hirai T."/>
            <person name="Hiwatashi Y."/>
            <person name="Ishikawa M."/>
            <person name="Iwata M."/>
            <person name="Karol K.G."/>
            <person name="Koehler B."/>
            <person name="Kolukisaoglu U."/>
            <person name="Kubo M."/>
            <person name="Kurata T."/>
            <person name="Lalonde S."/>
            <person name="Li K."/>
            <person name="Li Y."/>
            <person name="Litt A."/>
            <person name="Lyons E."/>
            <person name="Manning G."/>
            <person name="Maruyama T."/>
            <person name="Michael T.P."/>
            <person name="Mikami K."/>
            <person name="Miyazaki S."/>
            <person name="Morinaga S."/>
            <person name="Murata T."/>
            <person name="Mueller-Roeber B."/>
            <person name="Nelson D.R."/>
            <person name="Obara M."/>
            <person name="Oguri Y."/>
            <person name="Olmstead R.G."/>
            <person name="Onodera N."/>
            <person name="Petersen B.L."/>
            <person name="Pils B."/>
            <person name="Prigge M."/>
            <person name="Rensing S.A."/>
            <person name="Riano-Pachon D.M."/>
            <person name="Roberts A.W."/>
            <person name="Sato Y."/>
            <person name="Scheller H.V."/>
            <person name="Schulz B."/>
            <person name="Schulz C."/>
            <person name="Shakirov E.V."/>
            <person name="Shibagaki N."/>
            <person name="Shinohara N."/>
            <person name="Shippen D.E."/>
            <person name="Soerensen I."/>
            <person name="Sotooka R."/>
            <person name="Sugimoto N."/>
            <person name="Sugita M."/>
            <person name="Sumikawa N."/>
            <person name="Tanurdzic M."/>
            <person name="Theissen G."/>
            <person name="Ulvskov P."/>
            <person name="Wakazuki S."/>
            <person name="Weng J.K."/>
            <person name="Willats W.W."/>
            <person name="Wipf D."/>
            <person name="Wolf P.G."/>
            <person name="Yang L."/>
            <person name="Zimmer A.D."/>
            <person name="Zhu Q."/>
            <person name="Mitros T."/>
            <person name="Hellsten U."/>
            <person name="Loque D."/>
            <person name="Otillar R."/>
            <person name="Salamov A."/>
            <person name="Schmutz J."/>
            <person name="Shapiro H."/>
            <person name="Lindquist E."/>
            <person name="Lucas S."/>
            <person name="Rokhsar D."/>
            <person name="Grigoriev I.V."/>
        </authorList>
    </citation>
    <scope>NUCLEOTIDE SEQUENCE [LARGE SCALE GENOMIC DNA]</scope>
</reference>
<dbReference type="PROSITE" id="PS50405">
    <property type="entry name" value="GST_CTER"/>
    <property type="match status" value="1"/>
</dbReference>
<dbReference type="InterPro" id="IPR036249">
    <property type="entry name" value="Thioredoxin-like_sf"/>
</dbReference>
<dbReference type="AlphaFoldDB" id="D8RPJ6"/>
<dbReference type="Pfam" id="PF00043">
    <property type="entry name" value="GST_C"/>
    <property type="match status" value="1"/>
</dbReference>
<keyword evidence="11" id="KW-1185">Reference proteome</keyword>
<name>D8RPJ6_SELML</name>
<evidence type="ECO:0000313" key="11">
    <source>
        <dbReference type="Proteomes" id="UP000001514"/>
    </source>
</evidence>